<evidence type="ECO:0000313" key="1">
    <source>
        <dbReference type="EMBL" id="KAJ8627987.1"/>
    </source>
</evidence>
<protein>
    <submittedName>
        <fullName evidence="1">Uncharacterized protein</fullName>
    </submittedName>
</protein>
<sequence length="150" mass="16967">MVVPLFSSLFQPQPWVVIGDYNAVSSAVEKFSIHPINSPATSEFNNMMASSSLQDIGLAGSNLPAQIRGKHLVRLNLDHSRILLSSRPPMAIGYIPFKFEEMWIGHPSFKDLAASVWSLPFYRDLQYILSMKLKSLKLRLKSWNKDVFCP</sequence>
<dbReference type="EMBL" id="CM056814">
    <property type="protein sequence ID" value="KAJ8627987.1"/>
    <property type="molecule type" value="Genomic_DNA"/>
</dbReference>
<gene>
    <name evidence="1" type="ORF">MRB53_021294</name>
</gene>
<proteinExistence type="predicted"/>
<comment type="caution">
    <text evidence="1">The sequence shown here is derived from an EMBL/GenBank/DDBJ whole genome shotgun (WGS) entry which is preliminary data.</text>
</comment>
<name>A0ACC2L3B6_PERAE</name>
<evidence type="ECO:0000313" key="2">
    <source>
        <dbReference type="Proteomes" id="UP001234297"/>
    </source>
</evidence>
<accession>A0ACC2L3B6</accession>
<organism evidence="1 2">
    <name type="scientific">Persea americana</name>
    <name type="common">Avocado</name>
    <dbReference type="NCBI Taxonomy" id="3435"/>
    <lineage>
        <taxon>Eukaryota</taxon>
        <taxon>Viridiplantae</taxon>
        <taxon>Streptophyta</taxon>
        <taxon>Embryophyta</taxon>
        <taxon>Tracheophyta</taxon>
        <taxon>Spermatophyta</taxon>
        <taxon>Magnoliopsida</taxon>
        <taxon>Magnoliidae</taxon>
        <taxon>Laurales</taxon>
        <taxon>Lauraceae</taxon>
        <taxon>Persea</taxon>
    </lineage>
</organism>
<reference evidence="1 2" key="1">
    <citation type="journal article" date="2022" name="Hortic Res">
        <title>A haplotype resolved chromosomal level avocado genome allows analysis of novel avocado genes.</title>
        <authorList>
            <person name="Nath O."/>
            <person name="Fletcher S.J."/>
            <person name="Hayward A."/>
            <person name="Shaw L.M."/>
            <person name="Masouleh A.K."/>
            <person name="Furtado A."/>
            <person name="Henry R.J."/>
            <person name="Mitter N."/>
        </authorList>
    </citation>
    <scope>NUCLEOTIDE SEQUENCE [LARGE SCALE GENOMIC DNA]</scope>
    <source>
        <strain evidence="2">cv. Hass</strain>
    </source>
</reference>
<dbReference type="Proteomes" id="UP001234297">
    <property type="component" value="Chromosome 6"/>
</dbReference>
<keyword evidence="2" id="KW-1185">Reference proteome</keyword>